<evidence type="ECO:0000313" key="6">
    <source>
        <dbReference type="Proteomes" id="UP000199050"/>
    </source>
</evidence>
<protein>
    <submittedName>
        <fullName evidence="5">Beta-N-acetylhexosaminidase</fullName>
    </submittedName>
</protein>
<dbReference type="InterPro" id="IPR036962">
    <property type="entry name" value="Glyco_hydro_3_N_sf"/>
</dbReference>
<accession>A0A1G8GCT1</accession>
<dbReference type="EMBL" id="FNDX01000002">
    <property type="protein sequence ID" value="SDH92175.1"/>
    <property type="molecule type" value="Genomic_DNA"/>
</dbReference>
<reference evidence="6" key="1">
    <citation type="submission" date="2016-10" db="EMBL/GenBank/DDBJ databases">
        <authorList>
            <person name="Varghese N."/>
            <person name="Submissions S."/>
        </authorList>
    </citation>
    <scope>NUCLEOTIDE SEQUENCE [LARGE SCALE GENOMIC DNA]</scope>
    <source>
        <strain evidence="6">CGMCC 1.11012</strain>
    </source>
</reference>
<evidence type="ECO:0000313" key="5">
    <source>
        <dbReference type="EMBL" id="SDH92175.1"/>
    </source>
</evidence>
<sequence>MNAAKDQTLRIRHKVGQMFMCGFMGTSPDKDILTLIQDYHIGGIIYFRRNIGTAEQVYACSAALQRAAAEPLLIAIDQEGGMVARIEDGVTLMPGNMALGATRNPEGVRQAAAIAGAELRHLGINMNFAPCVDVNNNPANPVIGVRSYGESPLLVSEMGSAAAAGYQEAGVAATIKHFPGHGDTDTDSHLALPSISHNRERLAEVELLPFQRIIESGVDAVMTAHVVFKAYEDDVIPATLSENILTGLLRGELNFDGVIVTDCLEMNAISQTVGVGAGAVQAVKAGADLILVSHTYSWQVEAIEAVIEAVIRGEISEARIDASVQRLASLKAKRGITGAEPQAFPAIQQQLASEASHEVARTLSEQSITLLCDDGQLPLAEHEGIYVIWPEVRVNHEVVEALQEEMTLGKALKPYYDGVTERIIGVDPSAEEIAMVLEESRSFTQIVAATYNADFSPGQRQILQEFTARTGCRLIVVAVRNPYDFTAVSGIRTYIASYENKPLAMQSVAKVLAGLSFTRGVLPVTVGAFAYGSGIVS</sequence>
<feature type="domain" description="Glycoside hydrolase family 3 N-terminal" evidence="4">
    <location>
        <begin position="11"/>
        <end position="330"/>
    </location>
</feature>
<dbReference type="Gene3D" id="3.40.50.1700">
    <property type="entry name" value="Glycoside hydrolase family 3 C-terminal domain"/>
    <property type="match status" value="1"/>
</dbReference>
<dbReference type="Proteomes" id="UP000199050">
    <property type="component" value="Unassembled WGS sequence"/>
</dbReference>
<dbReference type="InterPro" id="IPR001764">
    <property type="entry name" value="Glyco_hydro_3_N"/>
</dbReference>
<evidence type="ECO:0000256" key="1">
    <source>
        <dbReference type="ARBA" id="ARBA00005336"/>
    </source>
</evidence>
<evidence type="ECO:0000256" key="2">
    <source>
        <dbReference type="ARBA" id="ARBA00022801"/>
    </source>
</evidence>
<dbReference type="InterPro" id="IPR036881">
    <property type="entry name" value="Glyco_hydro_3_C_sf"/>
</dbReference>
<evidence type="ECO:0000256" key="3">
    <source>
        <dbReference type="ARBA" id="ARBA00023295"/>
    </source>
</evidence>
<dbReference type="GO" id="GO:0004553">
    <property type="term" value="F:hydrolase activity, hydrolyzing O-glycosyl compounds"/>
    <property type="evidence" value="ECO:0007669"/>
    <property type="project" value="InterPro"/>
</dbReference>
<organism evidence="5 6">
    <name type="scientific">Paenibacillus typhae</name>
    <dbReference type="NCBI Taxonomy" id="1174501"/>
    <lineage>
        <taxon>Bacteria</taxon>
        <taxon>Bacillati</taxon>
        <taxon>Bacillota</taxon>
        <taxon>Bacilli</taxon>
        <taxon>Bacillales</taxon>
        <taxon>Paenibacillaceae</taxon>
        <taxon>Paenibacillus</taxon>
    </lineage>
</organism>
<dbReference type="AlphaFoldDB" id="A0A1G8GCT1"/>
<dbReference type="OrthoDB" id="9805821at2"/>
<dbReference type="Pfam" id="PF00933">
    <property type="entry name" value="Glyco_hydro_3"/>
    <property type="match status" value="1"/>
</dbReference>
<keyword evidence="6" id="KW-1185">Reference proteome</keyword>
<dbReference type="SUPFAM" id="SSF51445">
    <property type="entry name" value="(Trans)glycosidases"/>
    <property type="match status" value="1"/>
</dbReference>
<dbReference type="PANTHER" id="PTHR30480">
    <property type="entry name" value="BETA-HEXOSAMINIDASE-RELATED"/>
    <property type="match status" value="1"/>
</dbReference>
<dbReference type="Gene3D" id="3.20.20.300">
    <property type="entry name" value="Glycoside hydrolase, family 3, N-terminal domain"/>
    <property type="match status" value="1"/>
</dbReference>
<dbReference type="GO" id="GO:0005975">
    <property type="term" value="P:carbohydrate metabolic process"/>
    <property type="evidence" value="ECO:0007669"/>
    <property type="project" value="InterPro"/>
</dbReference>
<proteinExistence type="inferred from homology"/>
<dbReference type="RefSeq" id="WP_090711668.1">
    <property type="nucleotide sequence ID" value="NZ_CBCSKY010000013.1"/>
</dbReference>
<dbReference type="STRING" id="1174501.SAMN05216192_10247"/>
<dbReference type="PRINTS" id="PR00133">
    <property type="entry name" value="GLHYDRLASE3"/>
</dbReference>
<dbReference type="InterPro" id="IPR017853">
    <property type="entry name" value="GH"/>
</dbReference>
<dbReference type="NCBIfam" id="NF003740">
    <property type="entry name" value="PRK05337.1"/>
    <property type="match status" value="1"/>
</dbReference>
<dbReference type="GO" id="GO:0009254">
    <property type="term" value="P:peptidoglycan turnover"/>
    <property type="evidence" value="ECO:0007669"/>
    <property type="project" value="TreeGrafter"/>
</dbReference>
<keyword evidence="2" id="KW-0378">Hydrolase</keyword>
<evidence type="ECO:0000259" key="4">
    <source>
        <dbReference type="Pfam" id="PF00933"/>
    </source>
</evidence>
<comment type="similarity">
    <text evidence="1">Belongs to the glycosyl hydrolase 3 family.</text>
</comment>
<name>A0A1G8GCT1_9BACL</name>
<keyword evidence="3" id="KW-0326">Glycosidase</keyword>
<dbReference type="PANTHER" id="PTHR30480:SF16">
    <property type="entry name" value="GLYCOSIDE HYDROLASE FAMILY 3 DOMAIN PROTEIN"/>
    <property type="match status" value="1"/>
</dbReference>
<gene>
    <name evidence="5" type="ORF">SAMN05216192_10247</name>
</gene>
<dbReference type="InterPro" id="IPR050226">
    <property type="entry name" value="NagZ_Beta-hexosaminidase"/>
</dbReference>